<dbReference type="InParanoid" id="E2BGP1"/>
<proteinExistence type="predicted"/>
<dbReference type="AlphaFoldDB" id="E2BGP1"/>
<dbReference type="Proteomes" id="UP000008237">
    <property type="component" value="Unassembled WGS sequence"/>
</dbReference>
<feature type="non-terminal residue" evidence="2">
    <location>
        <position position="41"/>
    </location>
</feature>
<protein>
    <recommendedName>
        <fullName evidence="1">Mutator-like transposase domain-containing protein</fullName>
    </recommendedName>
</protein>
<sequence length="41" mass="4711">TYSGVVGTKPYGENFQINKKECIGHVQKRMSTRLRDLVKKT</sequence>
<reference evidence="2 3" key="1">
    <citation type="journal article" date="2010" name="Science">
        <title>Genomic comparison of the ants Camponotus floridanus and Harpegnathos saltator.</title>
        <authorList>
            <person name="Bonasio R."/>
            <person name="Zhang G."/>
            <person name="Ye C."/>
            <person name="Mutti N.S."/>
            <person name="Fang X."/>
            <person name="Qin N."/>
            <person name="Donahue G."/>
            <person name="Yang P."/>
            <person name="Li Q."/>
            <person name="Li C."/>
            <person name="Zhang P."/>
            <person name="Huang Z."/>
            <person name="Berger S.L."/>
            <person name="Reinberg D."/>
            <person name="Wang J."/>
            <person name="Liebig J."/>
        </authorList>
    </citation>
    <scope>NUCLEOTIDE SEQUENCE [LARGE SCALE GENOMIC DNA]</scope>
    <source>
        <strain evidence="2 3">R22 G/1</strain>
    </source>
</reference>
<accession>E2BGP1</accession>
<dbReference type="Pfam" id="PF20700">
    <property type="entry name" value="Mutator"/>
    <property type="match status" value="1"/>
</dbReference>
<dbReference type="InterPro" id="IPR049012">
    <property type="entry name" value="Mutator_transp_dom"/>
</dbReference>
<evidence type="ECO:0000259" key="1">
    <source>
        <dbReference type="Pfam" id="PF20700"/>
    </source>
</evidence>
<dbReference type="EMBL" id="GL448195">
    <property type="protein sequence ID" value="EFN85141.1"/>
    <property type="molecule type" value="Genomic_DNA"/>
</dbReference>
<feature type="non-terminal residue" evidence="2">
    <location>
        <position position="1"/>
    </location>
</feature>
<keyword evidence="3" id="KW-1185">Reference proteome</keyword>
<evidence type="ECO:0000313" key="2">
    <source>
        <dbReference type="EMBL" id="EFN85141.1"/>
    </source>
</evidence>
<evidence type="ECO:0000313" key="3">
    <source>
        <dbReference type="Proteomes" id="UP000008237"/>
    </source>
</evidence>
<name>E2BGP1_HARSA</name>
<gene>
    <name evidence="2" type="ORF">EAI_03503</name>
</gene>
<organism evidence="3">
    <name type="scientific">Harpegnathos saltator</name>
    <name type="common">Jerdon's jumping ant</name>
    <dbReference type="NCBI Taxonomy" id="610380"/>
    <lineage>
        <taxon>Eukaryota</taxon>
        <taxon>Metazoa</taxon>
        <taxon>Ecdysozoa</taxon>
        <taxon>Arthropoda</taxon>
        <taxon>Hexapoda</taxon>
        <taxon>Insecta</taxon>
        <taxon>Pterygota</taxon>
        <taxon>Neoptera</taxon>
        <taxon>Endopterygota</taxon>
        <taxon>Hymenoptera</taxon>
        <taxon>Apocrita</taxon>
        <taxon>Aculeata</taxon>
        <taxon>Formicoidea</taxon>
        <taxon>Formicidae</taxon>
        <taxon>Ponerinae</taxon>
        <taxon>Ponerini</taxon>
        <taxon>Harpegnathos</taxon>
    </lineage>
</organism>
<feature type="domain" description="Mutator-like transposase" evidence="1">
    <location>
        <begin position="1"/>
        <end position="38"/>
    </location>
</feature>